<dbReference type="eggNOG" id="COG3291">
    <property type="taxonomic scope" value="Bacteria"/>
</dbReference>
<accession>U7D9W4</accession>
<evidence type="ECO:0000259" key="1">
    <source>
        <dbReference type="PROSITE" id="PS50022"/>
    </source>
</evidence>
<dbReference type="Proteomes" id="UP000017148">
    <property type="component" value="Unassembled WGS sequence"/>
</dbReference>
<keyword evidence="2" id="KW-0645">Protease</keyword>
<dbReference type="Pfam" id="PF18998">
    <property type="entry name" value="Flg_new_2"/>
    <property type="match status" value="2"/>
</dbReference>
<keyword evidence="2" id="KW-0378">Hydrolase</keyword>
<dbReference type="InterPro" id="IPR044060">
    <property type="entry name" value="Bacterial_rp_domain"/>
</dbReference>
<dbReference type="PROSITE" id="PS50022">
    <property type="entry name" value="FA58C_3"/>
    <property type="match status" value="1"/>
</dbReference>
<dbReference type="Pfam" id="PF00754">
    <property type="entry name" value="F5_F8_type_C"/>
    <property type="match status" value="1"/>
</dbReference>
<organism evidence="2 3">
    <name type="scientific">Chitinivibrio alkaliphilus ACht1</name>
    <dbReference type="NCBI Taxonomy" id="1313304"/>
    <lineage>
        <taxon>Bacteria</taxon>
        <taxon>Pseudomonadati</taxon>
        <taxon>Fibrobacterota</taxon>
        <taxon>Chitinivibrionia</taxon>
        <taxon>Chitinivibrionales</taxon>
        <taxon>Chitinivibrionaceae</taxon>
        <taxon>Chitinivibrio</taxon>
    </lineage>
</organism>
<dbReference type="eggNOG" id="COG4412">
    <property type="taxonomic scope" value="Bacteria"/>
</dbReference>
<sequence>MSIVGRTVLVLCFSISFLFSAPHVNERFELRQPDGTRMPVIVNGDEYYQRVEDLHGRTLIRDEEGWICYAQLNHDSTEFIPGERYTDTTLVPPPGADLHLELHADEVQRRSLENRRKLHVDTRGRPADAPPSQEVVGDQVGLTLLADFSDESATVSREYLYDLINGEEYGTHGSVWQYFYDISNGKLNYKNIVTEYIRPSRPKSYYDDPNVGYGQRARELIHELLDSLYYDGFDFSKLSREGNQIIAVNLFYAGSPDHGWSNGLWPHMSGRLGWTSPDGAYTTGAYQITNIGQRPNIGTFAHENGHMLLGHPDLYPYSGERNWVGRLCLMGSGMGTNPAPMNPWFRYQNGWIDSDGIVNITDVTSGTFSMEANDMSEVVYYRSSHDANQFYFIQNVSRSGRWASHATGSGMKVWRINRNRGASNTRSEDNNPLAAVVGYSNNIYMSGRSDIAFSAETTPAAHWHENVSSSLEIRNLSDAGALMTFDIGDGAELFDLTITAEHGQVIQNPEGDRFSEGDTVVLEAEPEYGYQFSHWDGDISGSENPYTLIMDEDYSVEAHFTAMETYTLNIVSEQGFVAVEPYRDAYVAGDEVTLTVFPEPGYKFSQWDGDISGAAQNIELTIDEDMEVVAEYTPHGYETRSGDALNLVSFSSEDTHGDGRPAQNLLDEDSTTIWFSDWQEAVHPHEIVLSLHEPHDIAGMVYQPRADHENGRIREYEIYVSSDGQEWGEPEVSGEWRNIGEKQEALFEELRTGTYVRLVALSEVNDEPWASGAGLGVLYNPASTGIIQGQSSRAPLMLQGSVLYIGLDEAVTVELVTPQGRRAYEGVRRGDTHLDLRQQGVAPGVYLLRVQTSDGTRAFTRQVRLR</sequence>
<proteinExistence type="predicted"/>
<dbReference type="InterPro" id="IPR008757">
    <property type="entry name" value="Peptidase_M6-like_domain"/>
</dbReference>
<keyword evidence="2" id="KW-0482">Metalloprotease</keyword>
<dbReference type="PANTHER" id="PTHR41775:SF1">
    <property type="entry name" value="PEPTIDASE M6-LIKE DOMAIN-CONTAINING PROTEIN"/>
    <property type="match status" value="1"/>
</dbReference>
<dbReference type="PANTHER" id="PTHR41775">
    <property type="entry name" value="SECRETED PROTEIN-RELATED"/>
    <property type="match status" value="1"/>
</dbReference>
<evidence type="ECO:0000313" key="2">
    <source>
        <dbReference type="EMBL" id="ERP38777.1"/>
    </source>
</evidence>
<dbReference type="SUPFAM" id="SSF49785">
    <property type="entry name" value="Galactose-binding domain-like"/>
    <property type="match status" value="1"/>
</dbReference>
<dbReference type="AlphaFoldDB" id="U7D9W4"/>
<protein>
    <submittedName>
        <fullName evidence="2">M6 family metalloprotease domain-containing protein</fullName>
    </submittedName>
</protein>
<dbReference type="eggNOG" id="COG3266">
    <property type="taxonomic scope" value="Bacteria"/>
</dbReference>
<dbReference type="InterPro" id="IPR008979">
    <property type="entry name" value="Galactose-bd-like_sf"/>
</dbReference>
<reference evidence="2 3" key="1">
    <citation type="journal article" date="2013" name="Environ. Microbiol.">
        <title>Genome analysis of Chitinivibrio alkaliphilus gen. nov., sp. nov., a novel extremely haloalkaliphilic anaerobic chitinolytic bacterium from the candidate phylum Termite Group 3.</title>
        <authorList>
            <person name="Sorokin D.Y."/>
            <person name="Gumerov V.M."/>
            <person name="Rakitin A.L."/>
            <person name="Beletsky A.V."/>
            <person name="Damste J.S."/>
            <person name="Muyzer G."/>
            <person name="Mardanov A.V."/>
            <person name="Ravin N.V."/>
        </authorList>
    </citation>
    <scope>NUCLEOTIDE SEQUENCE [LARGE SCALE GENOMIC DNA]</scope>
    <source>
        <strain evidence="2 3">ACht1</strain>
    </source>
</reference>
<dbReference type="InterPro" id="IPR000421">
    <property type="entry name" value="FA58C"/>
</dbReference>
<dbReference type="NCBIfam" id="TIGR03296">
    <property type="entry name" value="M6dom_TIGR03296"/>
    <property type="match status" value="1"/>
</dbReference>
<dbReference type="EMBL" id="ASJR01000005">
    <property type="protein sequence ID" value="ERP38777.1"/>
    <property type="molecule type" value="Genomic_DNA"/>
</dbReference>
<dbReference type="GO" id="GO:0008237">
    <property type="term" value="F:metallopeptidase activity"/>
    <property type="evidence" value="ECO:0007669"/>
    <property type="project" value="UniProtKB-KW"/>
</dbReference>
<gene>
    <name evidence="2" type="ORF">CALK_0801</name>
</gene>
<keyword evidence="3" id="KW-1185">Reference proteome</keyword>
<feature type="domain" description="F5/8 type C" evidence="1">
    <location>
        <begin position="630"/>
        <end position="777"/>
    </location>
</feature>
<dbReference type="STRING" id="1313304.CALK_0801"/>
<dbReference type="GO" id="GO:0006508">
    <property type="term" value="P:proteolysis"/>
    <property type="evidence" value="ECO:0007669"/>
    <property type="project" value="UniProtKB-KW"/>
</dbReference>
<evidence type="ECO:0000313" key="3">
    <source>
        <dbReference type="Proteomes" id="UP000017148"/>
    </source>
</evidence>
<name>U7D9W4_9BACT</name>
<dbReference type="Gene3D" id="2.60.120.260">
    <property type="entry name" value="Galactose-binding domain-like"/>
    <property type="match status" value="1"/>
</dbReference>
<comment type="caution">
    <text evidence="2">The sequence shown here is derived from an EMBL/GenBank/DDBJ whole genome shotgun (WGS) entry which is preliminary data.</text>
</comment>